<keyword evidence="4 6" id="KW-0648">Protein biosynthesis</keyword>
<feature type="binding site" evidence="7">
    <location>
        <position position="215"/>
    </location>
    <ligand>
        <name>L-serine</name>
        <dbReference type="ChEBI" id="CHEBI:33384"/>
    </ligand>
</feature>
<dbReference type="Gene3D" id="3.30.930.10">
    <property type="entry name" value="Bira Bifunctional Protein, Domain 2"/>
    <property type="match status" value="1"/>
</dbReference>
<keyword evidence="3 6" id="KW-0067">ATP-binding</keyword>
<feature type="binding site" evidence="6">
    <location>
        <position position="262"/>
    </location>
    <ligand>
        <name>ATP</name>
        <dbReference type="ChEBI" id="CHEBI:30616"/>
    </ligand>
</feature>
<dbReference type="Proteomes" id="UP000177124">
    <property type="component" value="Unassembled WGS sequence"/>
</dbReference>
<feature type="site" description="Important for serine binding" evidence="7">
    <location>
        <position position="367"/>
    </location>
</feature>
<evidence type="ECO:0000256" key="7">
    <source>
        <dbReference type="PIRSR" id="PIRSR001529-1"/>
    </source>
</evidence>
<evidence type="ECO:0000256" key="9">
    <source>
        <dbReference type="SAM" id="Coils"/>
    </source>
</evidence>
<dbReference type="InterPro" id="IPR015866">
    <property type="entry name" value="Ser-tRNA-synth_1_N"/>
</dbReference>
<dbReference type="PROSITE" id="PS50862">
    <property type="entry name" value="AA_TRNA_LIGASE_II"/>
    <property type="match status" value="1"/>
</dbReference>
<organism evidence="11 12">
    <name type="scientific">Candidatus Curtissbacteria bacterium RIFCSPHIGHO2_02_FULL_42_15</name>
    <dbReference type="NCBI Taxonomy" id="1797716"/>
    <lineage>
        <taxon>Bacteria</taxon>
        <taxon>Candidatus Curtissiibacteriota</taxon>
    </lineage>
</organism>
<feature type="binding site" evidence="6 8">
    <location>
        <begin position="246"/>
        <end position="248"/>
    </location>
    <ligand>
        <name>ATP</name>
        <dbReference type="ChEBI" id="CHEBI:30616"/>
    </ligand>
</feature>
<keyword evidence="9" id="KW-0175">Coiled coil</keyword>
<evidence type="ECO:0000256" key="2">
    <source>
        <dbReference type="ARBA" id="ARBA00022741"/>
    </source>
</evidence>
<feature type="domain" description="Aminoacyl-transfer RNA synthetases class-II family profile" evidence="10">
    <location>
        <begin position="164"/>
        <end position="392"/>
    </location>
</feature>
<dbReference type="NCBIfam" id="TIGR00414">
    <property type="entry name" value="serS"/>
    <property type="match status" value="1"/>
</dbReference>
<dbReference type="SUPFAM" id="SSF55681">
    <property type="entry name" value="Class II aaRS and biotin synthetases"/>
    <property type="match status" value="1"/>
</dbReference>
<evidence type="ECO:0000259" key="10">
    <source>
        <dbReference type="PROSITE" id="PS50862"/>
    </source>
</evidence>
<evidence type="ECO:0000256" key="8">
    <source>
        <dbReference type="PIRSR" id="PIRSR001529-2"/>
    </source>
</evidence>
<dbReference type="EC" id="6.1.1.11" evidence="6"/>
<feature type="binding site" evidence="6 7">
    <location>
        <position position="269"/>
    </location>
    <ligand>
        <name>L-serine</name>
        <dbReference type="ChEBI" id="CHEBI:33384"/>
    </ligand>
</feature>
<feature type="binding site" evidence="7">
    <location>
        <position position="246"/>
    </location>
    <ligand>
        <name>L-serine</name>
        <dbReference type="ChEBI" id="CHEBI:33384"/>
    </ligand>
</feature>
<evidence type="ECO:0000256" key="4">
    <source>
        <dbReference type="ARBA" id="ARBA00022917"/>
    </source>
</evidence>
<keyword evidence="1 6" id="KW-0436">Ligase</keyword>
<comment type="subunit">
    <text evidence="6">Homodimer. The tRNA molecule binds across the dimer.</text>
</comment>
<evidence type="ECO:0000256" key="3">
    <source>
        <dbReference type="ARBA" id="ARBA00022840"/>
    </source>
</evidence>
<comment type="pathway">
    <text evidence="6">Aminoacyl-tRNA biosynthesis; selenocysteinyl-tRNA(Sec) biosynthesis; L-seryl-tRNA(Sec) from L-serine and tRNA(Sec): step 1/1.</text>
</comment>
<comment type="caution">
    <text evidence="11">The sequence shown here is derived from an EMBL/GenBank/DDBJ whole genome shotgun (WGS) entry which is preliminary data.</text>
</comment>
<feature type="binding site" evidence="7">
    <location>
        <position position="365"/>
    </location>
    <ligand>
        <name>L-serine</name>
        <dbReference type="ChEBI" id="CHEBI:33384"/>
    </ligand>
</feature>
<reference evidence="11 12" key="1">
    <citation type="journal article" date="2016" name="Nat. Commun.">
        <title>Thousands of microbial genomes shed light on interconnected biogeochemical processes in an aquifer system.</title>
        <authorList>
            <person name="Anantharaman K."/>
            <person name="Brown C.T."/>
            <person name="Hug L.A."/>
            <person name="Sharon I."/>
            <person name="Castelle C.J."/>
            <person name="Probst A.J."/>
            <person name="Thomas B.C."/>
            <person name="Singh A."/>
            <person name="Wilkins M.J."/>
            <person name="Karaoz U."/>
            <person name="Brodie E.L."/>
            <person name="Williams K.H."/>
            <person name="Hubbard S.S."/>
            <person name="Banfield J.F."/>
        </authorList>
    </citation>
    <scope>NUCLEOTIDE SEQUENCE [LARGE SCALE GENOMIC DNA]</scope>
</reference>
<comment type="catalytic activity">
    <reaction evidence="6">
        <text>tRNA(Sec) + L-serine + ATP = L-seryl-tRNA(Sec) + AMP + diphosphate + H(+)</text>
        <dbReference type="Rhea" id="RHEA:42580"/>
        <dbReference type="Rhea" id="RHEA-COMP:9742"/>
        <dbReference type="Rhea" id="RHEA-COMP:10128"/>
        <dbReference type="ChEBI" id="CHEBI:15378"/>
        <dbReference type="ChEBI" id="CHEBI:30616"/>
        <dbReference type="ChEBI" id="CHEBI:33019"/>
        <dbReference type="ChEBI" id="CHEBI:33384"/>
        <dbReference type="ChEBI" id="CHEBI:78442"/>
        <dbReference type="ChEBI" id="CHEBI:78533"/>
        <dbReference type="ChEBI" id="CHEBI:456215"/>
        <dbReference type="EC" id="6.1.1.11"/>
    </reaction>
</comment>
<dbReference type="GO" id="GO:0004828">
    <property type="term" value="F:serine-tRNA ligase activity"/>
    <property type="evidence" value="ECO:0007669"/>
    <property type="project" value="UniProtKB-UniRule"/>
</dbReference>
<dbReference type="PRINTS" id="PR00981">
    <property type="entry name" value="TRNASYNTHSER"/>
</dbReference>
<comment type="similarity">
    <text evidence="6">Belongs to the class-II aminoacyl-tRNA synthetase family. Type-1 seryl-tRNA synthetase subfamily.</text>
</comment>
<dbReference type="UniPathway" id="UPA00906">
    <property type="reaction ID" value="UER00895"/>
</dbReference>
<feature type="binding site" evidence="6 8">
    <location>
        <begin position="333"/>
        <end position="336"/>
    </location>
    <ligand>
        <name>ATP</name>
        <dbReference type="ChEBI" id="CHEBI:30616"/>
    </ligand>
</feature>
<dbReference type="AlphaFoldDB" id="A0A1F5GDW8"/>
<comment type="subcellular location">
    <subcellularLocation>
        <location evidence="6">Cytoplasm</location>
    </subcellularLocation>
</comment>
<dbReference type="STRING" id="1797716.A3D07_02505"/>
<dbReference type="EMBL" id="MFBF01000056">
    <property type="protein sequence ID" value="OGD90040.1"/>
    <property type="molecule type" value="Genomic_DNA"/>
</dbReference>
<dbReference type="InterPro" id="IPR006195">
    <property type="entry name" value="aa-tRNA-synth_II"/>
</dbReference>
<keyword evidence="2 6" id="KW-0547">Nucleotide-binding</keyword>
<dbReference type="InterPro" id="IPR002317">
    <property type="entry name" value="Ser-tRNA-ligase_type_1"/>
</dbReference>
<dbReference type="PANTHER" id="PTHR11778">
    <property type="entry name" value="SERYL-TRNA SYNTHETASE"/>
    <property type="match status" value="1"/>
</dbReference>
<evidence type="ECO:0000313" key="12">
    <source>
        <dbReference type="Proteomes" id="UP000177124"/>
    </source>
</evidence>
<dbReference type="GO" id="GO:0005737">
    <property type="term" value="C:cytoplasm"/>
    <property type="evidence" value="ECO:0007669"/>
    <property type="project" value="UniProtKB-SubCell"/>
</dbReference>
<dbReference type="InterPro" id="IPR042103">
    <property type="entry name" value="SerRS_1_N_sf"/>
</dbReference>
<dbReference type="InterPro" id="IPR045864">
    <property type="entry name" value="aa-tRNA-synth_II/BPL/LPL"/>
</dbReference>
<dbReference type="CDD" id="cd00770">
    <property type="entry name" value="SerRS_core"/>
    <property type="match status" value="1"/>
</dbReference>
<dbReference type="InterPro" id="IPR033729">
    <property type="entry name" value="SerRS_core"/>
</dbReference>
<evidence type="ECO:0000256" key="1">
    <source>
        <dbReference type="ARBA" id="ARBA00022598"/>
    </source>
</evidence>
<dbReference type="Pfam" id="PF00587">
    <property type="entry name" value="tRNA-synt_2b"/>
    <property type="match status" value="1"/>
</dbReference>
<evidence type="ECO:0000313" key="11">
    <source>
        <dbReference type="EMBL" id="OGD90040.1"/>
    </source>
</evidence>
<dbReference type="InterPro" id="IPR010978">
    <property type="entry name" value="tRNA-bd_arm"/>
</dbReference>
<evidence type="ECO:0000256" key="6">
    <source>
        <dbReference type="HAMAP-Rule" id="MF_00176"/>
    </source>
</evidence>
<protein>
    <recommendedName>
        <fullName evidence="6">Serine--tRNA ligase</fullName>
        <ecNumber evidence="6">6.1.1.11</ecNumber>
    </recommendedName>
    <alternativeName>
        <fullName evidence="6">Seryl-tRNA synthetase</fullName>
        <shortName evidence="6">SerRS</shortName>
    </alternativeName>
    <alternativeName>
        <fullName evidence="6">Seryl-tRNA(Ser/Sec) synthetase</fullName>
    </alternativeName>
</protein>
<dbReference type="GO" id="GO:0005524">
    <property type="term" value="F:ATP binding"/>
    <property type="evidence" value="ECO:0007669"/>
    <property type="project" value="UniProtKB-UniRule"/>
</dbReference>
<sequence>MLDIKFIRENPKVVSDKARQKGYPVDIQKLLKVDEERRKLIDEVDQLRSHRKLAADARDEKKGNEIKSALKSKENKLEKLQEDFYKLIRNVPNIPKDDVPFGKDESQNEIVKTWGKKPDFGFKPKDHMELGFAEDLIDVERAVKVSGSRFSYLKNEAVLLEFALVKYALDTLSAESFIPIIPPVIVNRNVIEGLGYPEYLSGEGYKLGDQYLVGTAEHSIVAMHMDETFKDSDLPKRYVGFSTSFRREAGSYGKDTRGIFRVHQFDKLEMVSSVKEEDDDRENEFLLSLQEKLFQSLEIPYQVVKMCTGELGFPTARKYDIEAWIPSQGKYREVTSVSTTSDFQSRRLNIKYQAGQNKKFVHILNGTAFAIGRTIIAILENYQAKDGSIAVPKVLQKYTGFAKIPSEKIG</sequence>
<dbReference type="HAMAP" id="MF_00176">
    <property type="entry name" value="Ser_tRNA_synth_type1"/>
    <property type="match status" value="1"/>
</dbReference>
<feature type="coiled-coil region" evidence="9">
    <location>
        <begin position="30"/>
        <end position="90"/>
    </location>
</feature>
<dbReference type="GO" id="GO:0006434">
    <property type="term" value="P:seryl-tRNA aminoacylation"/>
    <property type="evidence" value="ECO:0007669"/>
    <property type="project" value="UniProtKB-UniRule"/>
</dbReference>
<keyword evidence="6" id="KW-0963">Cytoplasm</keyword>
<dbReference type="PIRSF" id="PIRSF001529">
    <property type="entry name" value="Ser-tRNA-synth_IIa"/>
    <property type="match status" value="1"/>
</dbReference>
<gene>
    <name evidence="6" type="primary">serS</name>
    <name evidence="11" type="ORF">A3D07_02505</name>
</gene>
<evidence type="ECO:0000256" key="5">
    <source>
        <dbReference type="ARBA" id="ARBA00023146"/>
    </source>
</evidence>
<comment type="catalytic activity">
    <reaction evidence="6">
        <text>tRNA(Ser) + L-serine + ATP = L-seryl-tRNA(Ser) + AMP + diphosphate + H(+)</text>
        <dbReference type="Rhea" id="RHEA:12292"/>
        <dbReference type="Rhea" id="RHEA-COMP:9669"/>
        <dbReference type="Rhea" id="RHEA-COMP:9703"/>
        <dbReference type="ChEBI" id="CHEBI:15378"/>
        <dbReference type="ChEBI" id="CHEBI:30616"/>
        <dbReference type="ChEBI" id="CHEBI:33019"/>
        <dbReference type="ChEBI" id="CHEBI:33384"/>
        <dbReference type="ChEBI" id="CHEBI:78442"/>
        <dbReference type="ChEBI" id="CHEBI:78533"/>
        <dbReference type="ChEBI" id="CHEBI:456215"/>
        <dbReference type="EC" id="6.1.1.11"/>
    </reaction>
</comment>
<comment type="domain">
    <text evidence="6">Consists of two distinct domains, a catalytic core and a N-terminal extension that is involved in tRNA binding.</text>
</comment>
<dbReference type="GO" id="GO:0016260">
    <property type="term" value="P:selenocysteine biosynthetic process"/>
    <property type="evidence" value="ECO:0007669"/>
    <property type="project" value="UniProtKB-UniRule"/>
</dbReference>
<feature type="binding site" evidence="6">
    <location>
        <position position="367"/>
    </location>
    <ligand>
        <name>L-serine</name>
        <dbReference type="ChEBI" id="CHEBI:33384"/>
    </ligand>
</feature>
<dbReference type="Pfam" id="PF02403">
    <property type="entry name" value="Seryl_tRNA_N"/>
    <property type="match status" value="1"/>
</dbReference>
<dbReference type="InterPro" id="IPR002314">
    <property type="entry name" value="aa-tRNA-synt_IIb"/>
</dbReference>
<keyword evidence="5 6" id="KW-0030">Aminoacyl-tRNA synthetase</keyword>
<name>A0A1F5GDW8_9BACT</name>
<dbReference type="SUPFAM" id="SSF46589">
    <property type="entry name" value="tRNA-binding arm"/>
    <property type="match status" value="1"/>
</dbReference>
<comment type="function">
    <text evidence="6">Catalyzes the attachment of serine to tRNA(Ser). Is also able to aminoacylate tRNA(Sec) with serine, to form the misacylated tRNA L-seryl-tRNA(Sec), which will be further converted into selenocysteinyl-tRNA(Sec).</text>
</comment>
<proteinExistence type="inferred from homology"/>
<accession>A0A1F5GDW8</accession>
<feature type="binding site" evidence="8">
    <location>
        <begin position="262"/>
        <end position="265"/>
    </location>
    <ligand>
        <name>ATP</name>
        <dbReference type="ChEBI" id="CHEBI:30616"/>
    </ligand>
</feature>
<dbReference type="Gene3D" id="1.10.287.40">
    <property type="entry name" value="Serine-tRNA synthetase, tRNA binding domain"/>
    <property type="match status" value="1"/>
</dbReference>
<feature type="binding site" evidence="6">
    <location>
        <begin position="215"/>
        <end position="217"/>
    </location>
    <ligand>
        <name>L-serine</name>
        <dbReference type="ChEBI" id="CHEBI:33384"/>
    </ligand>
</feature>